<dbReference type="InterPro" id="IPR033138">
    <property type="entry name" value="Cu_oxidase_CS"/>
</dbReference>
<keyword evidence="2" id="KW-0479">Metal-binding</keyword>
<dbReference type="InterPro" id="IPR002355">
    <property type="entry name" value="Cu_oxidase_Cu_BS"/>
</dbReference>
<evidence type="ECO:0000313" key="11">
    <source>
        <dbReference type="EMBL" id="KAL0952745.1"/>
    </source>
</evidence>
<evidence type="ECO:0008006" key="13">
    <source>
        <dbReference type="Google" id="ProtNLM"/>
    </source>
</evidence>
<comment type="caution">
    <text evidence="11">The sequence shown here is derived from an EMBL/GenBank/DDBJ whole genome shotgun (WGS) entry which is preliminary data.</text>
</comment>
<feature type="domain" description="Plastocyanin-like" evidence="8">
    <location>
        <begin position="162"/>
        <end position="311"/>
    </location>
</feature>
<keyword evidence="5" id="KW-1015">Disulfide bond</keyword>
<feature type="domain" description="Plastocyanin-like" evidence="10">
    <location>
        <begin position="30"/>
        <end position="148"/>
    </location>
</feature>
<protein>
    <recommendedName>
        <fullName evidence="13">Laccase</fullName>
    </recommendedName>
</protein>
<dbReference type="PANTHER" id="PTHR11709">
    <property type="entry name" value="MULTI-COPPER OXIDASE"/>
    <property type="match status" value="1"/>
</dbReference>
<evidence type="ECO:0000256" key="4">
    <source>
        <dbReference type="ARBA" id="ARBA00023008"/>
    </source>
</evidence>
<dbReference type="Pfam" id="PF00394">
    <property type="entry name" value="Cu-oxidase"/>
    <property type="match status" value="1"/>
</dbReference>
<evidence type="ECO:0000256" key="5">
    <source>
        <dbReference type="ARBA" id="ARBA00023157"/>
    </source>
</evidence>
<dbReference type="PROSITE" id="PS00079">
    <property type="entry name" value="MULTICOPPER_OXIDASE1"/>
    <property type="match status" value="1"/>
</dbReference>
<keyword evidence="3" id="KW-0560">Oxidoreductase</keyword>
<keyword evidence="7" id="KW-0732">Signal</keyword>
<dbReference type="SUPFAM" id="SSF49503">
    <property type="entry name" value="Cupredoxins"/>
    <property type="match status" value="3"/>
</dbReference>
<dbReference type="Pfam" id="PF07731">
    <property type="entry name" value="Cu-oxidase_2"/>
    <property type="match status" value="1"/>
</dbReference>
<dbReference type="InterPro" id="IPR011706">
    <property type="entry name" value="Cu-oxidase_C"/>
</dbReference>
<feature type="domain" description="Plastocyanin-like" evidence="9">
    <location>
        <begin position="372"/>
        <end position="493"/>
    </location>
</feature>
<dbReference type="InterPro" id="IPR001117">
    <property type="entry name" value="Cu-oxidase_2nd"/>
</dbReference>
<reference evidence="12" key="1">
    <citation type="submission" date="2024-06" db="EMBL/GenBank/DDBJ databases">
        <title>Multi-omics analyses provide insights into the biosynthesis of the anticancer antibiotic pleurotin in Hohenbuehelia grisea.</title>
        <authorList>
            <person name="Weaver J.A."/>
            <person name="Alberti F."/>
        </authorList>
    </citation>
    <scope>NUCLEOTIDE SEQUENCE [LARGE SCALE GENOMIC DNA]</scope>
    <source>
        <strain evidence="12">T-177</strain>
    </source>
</reference>
<dbReference type="Proteomes" id="UP001556367">
    <property type="component" value="Unassembled WGS sequence"/>
</dbReference>
<organism evidence="11 12">
    <name type="scientific">Hohenbuehelia grisea</name>
    <dbReference type="NCBI Taxonomy" id="104357"/>
    <lineage>
        <taxon>Eukaryota</taxon>
        <taxon>Fungi</taxon>
        <taxon>Dikarya</taxon>
        <taxon>Basidiomycota</taxon>
        <taxon>Agaricomycotina</taxon>
        <taxon>Agaricomycetes</taxon>
        <taxon>Agaricomycetidae</taxon>
        <taxon>Agaricales</taxon>
        <taxon>Pleurotineae</taxon>
        <taxon>Pleurotaceae</taxon>
        <taxon>Hohenbuehelia</taxon>
    </lineage>
</organism>
<keyword evidence="6" id="KW-0325">Glycoprotein</keyword>
<dbReference type="PANTHER" id="PTHR11709:SF511">
    <property type="entry name" value="LACCASE"/>
    <property type="match status" value="1"/>
</dbReference>
<dbReference type="PROSITE" id="PS00080">
    <property type="entry name" value="MULTICOPPER_OXIDASE2"/>
    <property type="match status" value="1"/>
</dbReference>
<evidence type="ECO:0000313" key="12">
    <source>
        <dbReference type="Proteomes" id="UP001556367"/>
    </source>
</evidence>
<evidence type="ECO:0000256" key="6">
    <source>
        <dbReference type="ARBA" id="ARBA00023180"/>
    </source>
</evidence>
<sequence length="531" mass="59675">MTRIIASLLLSATWWASVHAVTREHTFVLTNKYIQPDGFNRSSVLVNGQFPGPLITAKKGDILDVMVYNELTDKTMAQGTSIHWHGLFMTHAAAQDGVNWVTQCPIAPGDSHQYKFEIGHQTGTHWYHSHVTTQYCDGLRGPLIIYDDHDPHKQLYDVDDASTVITLGDWNHKVSPAAFYAFAPPDSIVINGLGRHEKGPKTPLAIVNVEHGKRYRLRVINAGCLAGFHFSVDQHELTAIEIDGQNIRPYTAKIIPLYTGQRASVILTANRPIDNYWMRSRSVSRGQLPTSIVLPAKADDLHSAILRYKGAPIREPKTKHRPGPFLIEHRIVPLTQLLPKTVDRRKPDFSIHLNITVNDLGFFMVNNHTFHPPPVPVLLQMMRGTDPYKLMPKGGIIPLPRNKLIEVSVAGGAPLSPHPFHLHGHAFEVIRSAGTDDFNYDNPPVRDVVSTGVRGDNVTFQFITDNPGPWFLHCHVDMHLEDGMAIVFAEEPNGVEELKSQWTPDTWKDLCPRWNNLKTGKQFIISDWQTN</sequence>
<keyword evidence="12" id="KW-1185">Reference proteome</keyword>
<evidence type="ECO:0000256" key="7">
    <source>
        <dbReference type="SAM" id="SignalP"/>
    </source>
</evidence>
<proteinExistence type="inferred from homology"/>
<keyword evidence="4" id="KW-0186">Copper</keyword>
<evidence type="ECO:0000259" key="10">
    <source>
        <dbReference type="Pfam" id="PF07732"/>
    </source>
</evidence>
<accession>A0ABR3JAN5</accession>
<feature type="chain" id="PRO_5047522547" description="Laccase" evidence="7">
    <location>
        <begin position="21"/>
        <end position="531"/>
    </location>
</feature>
<evidence type="ECO:0000256" key="3">
    <source>
        <dbReference type="ARBA" id="ARBA00023002"/>
    </source>
</evidence>
<comment type="similarity">
    <text evidence="1">Belongs to the multicopper oxidase family.</text>
</comment>
<feature type="signal peptide" evidence="7">
    <location>
        <begin position="1"/>
        <end position="20"/>
    </location>
</feature>
<evidence type="ECO:0000256" key="1">
    <source>
        <dbReference type="ARBA" id="ARBA00010609"/>
    </source>
</evidence>
<evidence type="ECO:0000256" key="2">
    <source>
        <dbReference type="ARBA" id="ARBA00022723"/>
    </source>
</evidence>
<dbReference type="EMBL" id="JASNQZ010000010">
    <property type="protein sequence ID" value="KAL0952745.1"/>
    <property type="molecule type" value="Genomic_DNA"/>
</dbReference>
<dbReference type="InterPro" id="IPR045087">
    <property type="entry name" value="Cu-oxidase_fam"/>
</dbReference>
<evidence type="ECO:0000259" key="9">
    <source>
        <dbReference type="Pfam" id="PF07731"/>
    </source>
</evidence>
<dbReference type="InterPro" id="IPR011707">
    <property type="entry name" value="Cu-oxidase-like_N"/>
</dbReference>
<evidence type="ECO:0000259" key="8">
    <source>
        <dbReference type="Pfam" id="PF00394"/>
    </source>
</evidence>
<dbReference type="CDD" id="cd13903">
    <property type="entry name" value="CuRO_3_Tv-LCC_like"/>
    <property type="match status" value="1"/>
</dbReference>
<gene>
    <name evidence="11" type="ORF">HGRIS_006976</name>
</gene>
<dbReference type="InterPro" id="IPR008972">
    <property type="entry name" value="Cupredoxin"/>
</dbReference>
<dbReference type="Gene3D" id="2.60.40.420">
    <property type="entry name" value="Cupredoxins - blue copper proteins"/>
    <property type="match status" value="3"/>
</dbReference>
<dbReference type="Pfam" id="PF07732">
    <property type="entry name" value="Cu-oxidase_3"/>
    <property type="match status" value="1"/>
</dbReference>
<name>A0ABR3JAN5_9AGAR</name>